<gene>
    <name evidence="2" type="ORF">M427DRAFT_319606</name>
</gene>
<evidence type="ECO:0000313" key="2">
    <source>
        <dbReference type="EMBL" id="KXS21442.1"/>
    </source>
</evidence>
<name>A0A139AXG7_GONPJ</name>
<reference evidence="2 3" key="1">
    <citation type="journal article" date="2015" name="Genome Biol. Evol.">
        <title>Phylogenomic analyses indicate that early fungi evolved digesting cell walls of algal ancestors of land plants.</title>
        <authorList>
            <person name="Chang Y."/>
            <person name="Wang S."/>
            <person name="Sekimoto S."/>
            <person name="Aerts A.L."/>
            <person name="Choi C."/>
            <person name="Clum A."/>
            <person name="LaButti K.M."/>
            <person name="Lindquist E.A."/>
            <person name="Yee Ngan C."/>
            <person name="Ohm R.A."/>
            <person name="Salamov A.A."/>
            <person name="Grigoriev I.V."/>
            <person name="Spatafora J.W."/>
            <person name="Berbee M.L."/>
        </authorList>
    </citation>
    <scope>NUCLEOTIDE SEQUENCE [LARGE SCALE GENOMIC DNA]</scope>
    <source>
        <strain evidence="2 3">JEL478</strain>
    </source>
</reference>
<accession>A0A139AXG7</accession>
<evidence type="ECO:0000313" key="3">
    <source>
        <dbReference type="Proteomes" id="UP000070544"/>
    </source>
</evidence>
<keyword evidence="3" id="KW-1185">Reference proteome</keyword>
<protein>
    <submittedName>
        <fullName evidence="2">Uncharacterized protein</fullName>
    </submittedName>
</protein>
<sequence length="178" mass="19983">MRRVLRPCSWKMQTQTRGKGFMWKGRSDGAMVPSCRSWMFWTGADANAEMGWKIRVSMQIPMVWTIKDCPVQINTPRFQTTSLGSSSTNQSFNASEPNVAGIQQQNLELAARCNVLQRSLEEAREKEQTLQQKVTQLQGQVVQLQQLLGNGTVPNQSSGQQIIIFNAIKLLRTIGVLA</sequence>
<dbReference type="Proteomes" id="UP000070544">
    <property type="component" value="Unassembled WGS sequence"/>
</dbReference>
<keyword evidence="1" id="KW-0175">Coiled coil</keyword>
<evidence type="ECO:0000256" key="1">
    <source>
        <dbReference type="SAM" id="Coils"/>
    </source>
</evidence>
<dbReference type="EMBL" id="KQ965733">
    <property type="protein sequence ID" value="KXS21442.1"/>
    <property type="molecule type" value="Genomic_DNA"/>
</dbReference>
<dbReference type="AlphaFoldDB" id="A0A139AXG7"/>
<feature type="coiled-coil region" evidence="1">
    <location>
        <begin position="106"/>
        <end position="147"/>
    </location>
</feature>
<proteinExistence type="predicted"/>
<organism evidence="2 3">
    <name type="scientific">Gonapodya prolifera (strain JEL478)</name>
    <name type="common">Monoblepharis prolifera</name>
    <dbReference type="NCBI Taxonomy" id="1344416"/>
    <lineage>
        <taxon>Eukaryota</taxon>
        <taxon>Fungi</taxon>
        <taxon>Fungi incertae sedis</taxon>
        <taxon>Chytridiomycota</taxon>
        <taxon>Chytridiomycota incertae sedis</taxon>
        <taxon>Monoblepharidomycetes</taxon>
        <taxon>Monoblepharidales</taxon>
        <taxon>Gonapodyaceae</taxon>
        <taxon>Gonapodya</taxon>
    </lineage>
</organism>